<keyword evidence="2" id="KW-0378">Hydrolase</keyword>
<dbReference type="Pfam" id="PF22666">
    <property type="entry name" value="Glyco_hydro_2_N2"/>
    <property type="match status" value="1"/>
</dbReference>
<evidence type="ECO:0000259" key="10">
    <source>
        <dbReference type="Pfam" id="PF22666"/>
    </source>
</evidence>
<name>A0A0A1T2G0_9HYPO</name>
<reference evidence="11 12" key="1">
    <citation type="journal article" date="2015" name="Genome Announc.">
        <title>Draft Genome Sequence and Gene Annotation of the Entomopathogenic Fungus Verticillium hemipterigenum.</title>
        <authorList>
            <person name="Horn F."/>
            <person name="Habel A."/>
            <person name="Scharf D.H."/>
            <person name="Dworschak J."/>
            <person name="Brakhage A.A."/>
            <person name="Guthke R."/>
            <person name="Hertweck C."/>
            <person name="Linde J."/>
        </authorList>
    </citation>
    <scope>NUCLEOTIDE SEQUENCE [LARGE SCALE GENOMIC DNA]</scope>
</reference>
<keyword evidence="5" id="KW-0624">Polysaccharide degradation</keyword>
<feature type="domain" description="Glycoside hydrolase family 2 immunoglobulin-like beta-sandwich" evidence="7">
    <location>
        <begin position="230"/>
        <end position="329"/>
    </location>
</feature>
<dbReference type="InterPro" id="IPR041351">
    <property type="entry name" value="Ig_GlcNase"/>
</dbReference>
<evidence type="ECO:0000313" key="12">
    <source>
        <dbReference type="Proteomes" id="UP000039046"/>
    </source>
</evidence>
<comment type="similarity">
    <text evidence="1">Belongs to the glycosyl hydrolase 2 family.</text>
</comment>
<keyword evidence="12" id="KW-1185">Reference proteome</keyword>
<dbReference type="AlphaFoldDB" id="A0A0A1T2G0"/>
<protein>
    <submittedName>
        <fullName evidence="11">Uncharacterized protein</fullName>
    </submittedName>
</protein>
<dbReference type="InterPro" id="IPR017853">
    <property type="entry name" value="GH"/>
</dbReference>
<feature type="domain" description="Exo-beta-D-glucosaminidase Ig-fold" evidence="9">
    <location>
        <begin position="780"/>
        <end position="887"/>
    </location>
</feature>
<dbReference type="GO" id="GO:0000272">
    <property type="term" value="P:polysaccharide catabolic process"/>
    <property type="evidence" value="ECO:0007669"/>
    <property type="project" value="UniProtKB-KW"/>
</dbReference>
<dbReference type="STRING" id="1531966.A0A0A1T2G0"/>
<feature type="chain" id="PRO_5001989774" evidence="6">
    <location>
        <begin position="23"/>
        <end position="895"/>
    </location>
</feature>
<proteinExistence type="inferred from homology"/>
<evidence type="ECO:0000259" key="8">
    <source>
        <dbReference type="Pfam" id="PF17786"/>
    </source>
</evidence>
<keyword evidence="6" id="KW-0732">Signal</keyword>
<accession>A0A0A1T2G0</accession>
<dbReference type="PANTHER" id="PTHR43536">
    <property type="entry name" value="MANNOSYLGLYCOPROTEIN ENDO-BETA-MANNOSIDASE"/>
    <property type="match status" value="1"/>
</dbReference>
<gene>
    <name evidence="11" type="ORF">VHEMI00618</name>
</gene>
<dbReference type="InterPro" id="IPR013783">
    <property type="entry name" value="Ig-like_fold"/>
</dbReference>
<dbReference type="PANTHER" id="PTHR43536:SF1">
    <property type="entry name" value="MANNOSYLGLYCOPROTEIN ENDO-BETA-MANNOSIDASE"/>
    <property type="match status" value="1"/>
</dbReference>
<evidence type="ECO:0000313" key="11">
    <source>
        <dbReference type="EMBL" id="CEJ80437.1"/>
    </source>
</evidence>
<dbReference type="HOGENOM" id="CLU_005015_2_4_1"/>
<evidence type="ECO:0000256" key="1">
    <source>
        <dbReference type="ARBA" id="ARBA00007401"/>
    </source>
</evidence>
<dbReference type="Proteomes" id="UP000039046">
    <property type="component" value="Unassembled WGS sequence"/>
</dbReference>
<dbReference type="InterPro" id="IPR008979">
    <property type="entry name" value="Galactose-bd-like_sf"/>
</dbReference>
<dbReference type="SUPFAM" id="SSF51445">
    <property type="entry name" value="(Trans)glycosidases"/>
    <property type="match status" value="1"/>
</dbReference>
<dbReference type="EMBL" id="CDHN01000001">
    <property type="protein sequence ID" value="CEJ80437.1"/>
    <property type="molecule type" value="Genomic_DNA"/>
</dbReference>
<feature type="domain" description="Mannosidase Ig/CBM-like" evidence="8">
    <location>
        <begin position="686"/>
        <end position="768"/>
    </location>
</feature>
<evidence type="ECO:0000256" key="5">
    <source>
        <dbReference type="ARBA" id="ARBA00023326"/>
    </source>
</evidence>
<evidence type="ECO:0000259" key="9">
    <source>
        <dbReference type="Pfam" id="PF18368"/>
    </source>
</evidence>
<dbReference type="Pfam" id="PF00703">
    <property type="entry name" value="Glyco_hydro_2"/>
    <property type="match status" value="1"/>
</dbReference>
<dbReference type="SUPFAM" id="SSF49785">
    <property type="entry name" value="Galactose-binding domain-like"/>
    <property type="match status" value="1"/>
</dbReference>
<sequence length="895" mass="99826">MRSPMVSSLLVGTGLLAATAAANQPLVSGAGQKNVIPNWAIQSTSSVNKDVAKLSKTSIDTSSWYHVDSSRCTLMGCLLDAGVYKDDELWFSDNLNHFNWGQFLVPWVYRNEFALPTDRKGQHFLLETNGISSKADIYLNGKQIADKEFQAGAYAGHTYDITDLAADNNALLVRVYPTTYLYDFAVGFVDWNPYSPDNGTGIWRDINIRQTGPVSMSPLSIMTDLQLPVEKSDADITVRAKAQNLEKHEVKMVATASITDPSGKQTSLKDQSITLAPGETKMVTFKETIKAPRIWWPKFWGGQPLYKTKVSFSVDSTVSDVSESSFGIRKVTSAVNSHNDTMFTVNGYPFQVVGGGYGADMFLRWDGKRFTTIAQYMLDMGQNTIRLEGKMEQPELYEIADKIGLMVLAGWECCDKWEAWDYNHDLAIDPPPIWDDHDYGIANASIIHEAAVLQTHPSMLGYMAGSDYWPNDRATKIYVDALKAAGWQIPIIASAAKRGYPALLGPSGMKMDGPYDWVPPNYWFDTDGGSNERLGAAFGFGSELGAGVGTPEIGSLKKFLSQADMDDLWKSPDKGLFHMSNNVSSFYNRKIYNQGLYKRYGAPKSLKDYILKAQLMDYEATRSQYEGYASLWNAKRPATGNIYWMLNNAWPSLHWNQFDYYLRPAGSYFGTKTGSRIEHAAFDYNTHDLWLINHSLDRKGDRSVEVEVLGLDGKTISHQTVNASTEPNKSKKLGNVSGLDKTTGTVFLRLNLINNGKTISRNVYWLNKKMDTLNWADSTWYTTAVTKFADFSDVSKMKTATVRATVTKSSCQNKITGVQQRKVTLENQSDVPAFFISLNLVDANGNDVLPITWSDNYVTLWPHEKLTVLVGEWADKGAKVQFHGVNVDETEANVQ</sequence>
<dbReference type="Gene3D" id="3.20.20.80">
    <property type="entry name" value="Glycosidases"/>
    <property type="match status" value="1"/>
</dbReference>
<dbReference type="Gene3D" id="2.60.40.10">
    <property type="entry name" value="Immunoglobulins"/>
    <property type="match status" value="3"/>
</dbReference>
<organism evidence="11 12">
    <name type="scientific">[Torrubiella] hemipterigena</name>
    <dbReference type="NCBI Taxonomy" id="1531966"/>
    <lineage>
        <taxon>Eukaryota</taxon>
        <taxon>Fungi</taxon>
        <taxon>Dikarya</taxon>
        <taxon>Ascomycota</taxon>
        <taxon>Pezizomycotina</taxon>
        <taxon>Sordariomycetes</taxon>
        <taxon>Hypocreomycetidae</taxon>
        <taxon>Hypocreales</taxon>
        <taxon>Clavicipitaceae</taxon>
        <taxon>Clavicipitaceae incertae sedis</taxon>
        <taxon>'Torrubiella' clade</taxon>
    </lineage>
</organism>
<dbReference type="SUPFAM" id="SSF49303">
    <property type="entry name" value="beta-Galactosidase/glucuronidase domain"/>
    <property type="match status" value="3"/>
</dbReference>
<dbReference type="InterPro" id="IPR041447">
    <property type="entry name" value="Mannosidase_ig"/>
</dbReference>
<dbReference type="Pfam" id="PF17786">
    <property type="entry name" value="Mannosidase_ig"/>
    <property type="match status" value="1"/>
</dbReference>
<keyword evidence="3" id="KW-0119">Carbohydrate metabolism</keyword>
<dbReference type="InterPro" id="IPR006102">
    <property type="entry name" value="Ig-like_GH2"/>
</dbReference>
<dbReference type="InterPro" id="IPR036156">
    <property type="entry name" value="Beta-gal/glucu_dom_sf"/>
</dbReference>
<keyword evidence="4" id="KW-0326">Glycosidase</keyword>
<dbReference type="InterPro" id="IPR054593">
    <property type="entry name" value="Beta-mannosidase-like_N2"/>
</dbReference>
<feature type="signal peptide" evidence="6">
    <location>
        <begin position="1"/>
        <end position="22"/>
    </location>
</feature>
<dbReference type="Gene3D" id="2.60.120.260">
    <property type="entry name" value="Galactose-binding domain-like"/>
    <property type="match status" value="1"/>
</dbReference>
<evidence type="ECO:0000256" key="2">
    <source>
        <dbReference type="ARBA" id="ARBA00022801"/>
    </source>
</evidence>
<dbReference type="GO" id="GO:0004553">
    <property type="term" value="F:hydrolase activity, hydrolyzing O-glycosyl compounds"/>
    <property type="evidence" value="ECO:0007669"/>
    <property type="project" value="InterPro"/>
</dbReference>
<evidence type="ECO:0000256" key="3">
    <source>
        <dbReference type="ARBA" id="ARBA00023277"/>
    </source>
</evidence>
<evidence type="ECO:0000256" key="4">
    <source>
        <dbReference type="ARBA" id="ARBA00023295"/>
    </source>
</evidence>
<evidence type="ECO:0000256" key="6">
    <source>
        <dbReference type="SAM" id="SignalP"/>
    </source>
</evidence>
<dbReference type="InterPro" id="IPR043534">
    <property type="entry name" value="EBDG/EBM"/>
</dbReference>
<evidence type="ECO:0000259" key="7">
    <source>
        <dbReference type="Pfam" id="PF00703"/>
    </source>
</evidence>
<dbReference type="FunFam" id="2.60.40.10:FF:001725">
    <property type="entry name" value="Exo-beta-D-glucosaminidase"/>
    <property type="match status" value="1"/>
</dbReference>
<feature type="domain" description="Beta-mannosidase-like galactose-binding" evidence="10">
    <location>
        <begin position="60"/>
        <end position="177"/>
    </location>
</feature>
<dbReference type="OrthoDB" id="408532at2759"/>
<dbReference type="Pfam" id="PF18368">
    <property type="entry name" value="Ig_GlcNase"/>
    <property type="match status" value="1"/>
</dbReference>